<feature type="domain" description="Peptidase M48" evidence="7">
    <location>
        <begin position="17"/>
        <end position="98"/>
    </location>
</feature>
<keyword evidence="5" id="KW-0862">Zinc</keyword>
<dbReference type="InterPro" id="IPR001915">
    <property type="entry name" value="Peptidase_M48"/>
</dbReference>
<dbReference type="AlphaFoldDB" id="A0A382XGK8"/>
<feature type="non-terminal residue" evidence="8">
    <location>
        <position position="115"/>
    </location>
</feature>
<accession>A0A382XGK8</accession>
<dbReference type="GO" id="GO:0046872">
    <property type="term" value="F:metal ion binding"/>
    <property type="evidence" value="ECO:0007669"/>
    <property type="project" value="UniProtKB-KW"/>
</dbReference>
<dbReference type="Pfam" id="PF01435">
    <property type="entry name" value="Peptidase_M48"/>
    <property type="match status" value="1"/>
</dbReference>
<dbReference type="GO" id="GO:0006508">
    <property type="term" value="P:proteolysis"/>
    <property type="evidence" value="ECO:0007669"/>
    <property type="project" value="UniProtKB-KW"/>
</dbReference>
<keyword evidence="2" id="KW-0645">Protease</keyword>
<keyword evidence="3" id="KW-0479">Metal-binding</keyword>
<name>A0A382XGK8_9ZZZZ</name>
<comment type="cofactor">
    <cofactor evidence="1">
        <name>Zn(2+)</name>
        <dbReference type="ChEBI" id="CHEBI:29105"/>
    </cofactor>
</comment>
<dbReference type="GO" id="GO:0004222">
    <property type="term" value="F:metalloendopeptidase activity"/>
    <property type="evidence" value="ECO:0007669"/>
    <property type="project" value="InterPro"/>
</dbReference>
<keyword evidence="4" id="KW-0378">Hydrolase</keyword>
<evidence type="ECO:0000256" key="1">
    <source>
        <dbReference type="ARBA" id="ARBA00001947"/>
    </source>
</evidence>
<gene>
    <name evidence="8" type="ORF">METZ01_LOCUS423151</name>
</gene>
<evidence type="ECO:0000256" key="2">
    <source>
        <dbReference type="ARBA" id="ARBA00022670"/>
    </source>
</evidence>
<sequence length="115" mass="12752">MRSIFAQHNLQISHAVTPSLAQSLDEVYERLHIPHDVVTAYVVPDPAIQATCFSSSTTDCVLSFSSGLVELLDESEFQFVAGHEIGHFLLSHGLVHQSGDAESLEYLMRQRAKEI</sequence>
<evidence type="ECO:0000259" key="7">
    <source>
        <dbReference type="Pfam" id="PF01435"/>
    </source>
</evidence>
<dbReference type="EMBL" id="UINC01167661">
    <property type="protein sequence ID" value="SVD70297.1"/>
    <property type="molecule type" value="Genomic_DNA"/>
</dbReference>
<evidence type="ECO:0000256" key="5">
    <source>
        <dbReference type="ARBA" id="ARBA00022833"/>
    </source>
</evidence>
<evidence type="ECO:0000313" key="8">
    <source>
        <dbReference type="EMBL" id="SVD70297.1"/>
    </source>
</evidence>
<organism evidence="8">
    <name type="scientific">marine metagenome</name>
    <dbReference type="NCBI Taxonomy" id="408172"/>
    <lineage>
        <taxon>unclassified sequences</taxon>
        <taxon>metagenomes</taxon>
        <taxon>ecological metagenomes</taxon>
    </lineage>
</organism>
<protein>
    <recommendedName>
        <fullName evidence="7">Peptidase M48 domain-containing protein</fullName>
    </recommendedName>
</protein>
<dbReference type="Gene3D" id="3.30.2010.10">
    <property type="entry name" value="Metalloproteases ('zincins'), catalytic domain"/>
    <property type="match status" value="1"/>
</dbReference>
<evidence type="ECO:0000256" key="6">
    <source>
        <dbReference type="ARBA" id="ARBA00023049"/>
    </source>
</evidence>
<reference evidence="8" key="1">
    <citation type="submission" date="2018-05" db="EMBL/GenBank/DDBJ databases">
        <authorList>
            <person name="Lanie J.A."/>
            <person name="Ng W.-L."/>
            <person name="Kazmierczak K.M."/>
            <person name="Andrzejewski T.M."/>
            <person name="Davidsen T.M."/>
            <person name="Wayne K.J."/>
            <person name="Tettelin H."/>
            <person name="Glass J.I."/>
            <person name="Rusch D."/>
            <person name="Podicherti R."/>
            <person name="Tsui H.-C.T."/>
            <person name="Winkler M.E."/>
        </authorList>
    </citation>
    <scope>NUCLEOTIDE SEQUENCE</scope>
</reference>
<evidence type="ECO:0000256" key="3">
    <source>
        <dbReference type="ARBA" id="ARBA00022723"/>
    </source>
</evidence>
<evidence type="ECO:0000256" key="4">
    <source>
        <dbReference type="ARBA" id="ARBA00022801"/>
    </source>
</evidence>
<proteinExistence type="predicted"/>
<keyword evidence="6" id="KW-0482">Metalloprotease</keyword>